<accession>A0ABW0LEX9</accession>
<dbReference type="Proteomes" id="UP001596147">
    <property type="component" value="Unassembled WGS sequence"/>
</dbReference>
<dbReference type="SMART" id="SM00871">
    <property type="entry name" value="AraC_E_bind"/>
    <property type="match status" value="1"/>
</dbReference>
<dbReference type="InterPro" id="IPR010499">
    <property type="entry name" value="AraC_E-bd"/>
</dbReference>
<evidence type="ECO:0000313" key="3">
    <source>
        <dbReference type="Proteomes" id="UP001596147"/>
    </source>
</evidence>
<dbReference type="SUPFAM" id="SSF55136">
    <property type="entry name" value="Probable bacterial effector-binding domain"/>
    <property type="match status" value="1"/>
</dbReference>
<sequence>MEATIMKEKKVFSLYGVSKVHDKNTPYSETISQLLDTVWSEVKKHGLSHKGKNHVVYDSDGIVFAGIELTARPSEETLLKHKEIELQKFAYCKHIGPYYKLDSSYQKINTILDSSGSRHIPPSLEVYGHWHEDESKLVTEIIFNIE</sequence>
<name>A0ABW0LEX9_9BACI</name>
<comment type="caution">
    <text evidence="2">The sequence shown here is derived from an EMBL/GenBank/DDBJ whole genome shotgun (WGS) entry which is preliminary data.</text>
</comment>
<keyword evidence="3" id="KW-1185">Reference proteome</keyword>
<feature type="domain" description="AraC effector-binding" evidence="1">
    <location>
        <begin position="2"/>
        <end position="146"/>
    </location>
</feature>
<proteinExistence type="predicted"/>
<dbReference type="Pfam" id="PF06445">
    <property type="entry name" value="GyrI-like"/>
    <property type="match status" value="1"/>
</dbReference>
<evidence type="ECO:0000313" key="2">
    <source>
        <dbReference type="EMBL" id="MFC5463482.1"/>
    </source>
</evidence>
<gene>
    <name evidence="2" type="ORF">ACFPM4_01810</name>
</gene>
<organism evidence="2 3">
    <name type="scientific">Lederbergia graminis</name>
    <dbReference type="NCBI Taxonomy" id="735518"/>
    <lineage>
        <taxon>Bacteria</taxon>
        <taxon>Bacillati</taxon>
        <taxon>Bacillota</taxon>
        <taxon>Bacilli</taxon>
        <taxon>Bacillales</taxon>
        <taxon>Bacillaceae</taxon>
        <taxon>Lederbergia</taxon>
    </lineage>
</organism>
<dbReference type="EMBL" id="JBHSMC010000001">
    <property type="protein sequence ID" value="MFC5463482.1"/>
    <property type="molecule type" value="Genomic_DNA"/>
</dbReference>
<dbReference type="RefSeq" id="WP_382347026.1">
    <property type="nucleotide sequence ID" value="NZ_JBHSMC010000001.1"/>
</dbReference>
<reference evidence="3" key="1">
    <citation type="journal article" date="2019" name="Int. J. Syst. Evol. Microbiol.">
        <title>The Global Catalogue of Microorganisms (GCM) 10K type strain sequencing project: providing services to taxonomists for standard genome sequencing and annotation.</title>
        <authorList>
            <consortium name="The Broad Institute Genomics Platform"/>
            <consortium name="The Broad Institute Genome Sequencing Center for Infectious Disease"/>
            <person name="Wu L."/>
            <person name="Ma J."/>
        </authorList>
    </citation>
    <scope>NUCLEOTIDE SEQUENCE [LARGE SCALE GENOMIC DNA]</scope>
    <source>
        <strain evidence="3">CGMCC 1.12237</strain>
    </source>
</reference>
<protein>
    <submittedName>
        <fullName evidence="2">GyrI-like domain-containing protein</fullName>
    </submittedName>
</protein>
<dbReference type="InterPro" id="IPR029442">
    <property type="entry name" value="GyrI-like"/>
</dbReference>
<dbReference type="InterPro" id="IPR011256">
    <property type="entry name" value="Reg_factor_effector_dom_sf"/>
</dbReference>
<evidence type="ECO:0000259" key="1">
    <source>
        <dbReference type="SMART" id="SM00871"/>
    </source>
</evidence>
<dbReference type="Gene3D" id="3.20.80.10">
    <property type="entry name" value="Regulatory factor, effector binding domain"/>
    <property type="match status" value="1"/>
</dbReference>